<feature type="compositionally biased region" description="Polar residues" evidence="1">
    <location>
        <begin position="503"/>
        <end position="519"/>
    </location>
</feature>
<feature type="compositionally biased region" description="Basic and acidic residues" evidence="1">
    <location>
        <begin position="193"/>
        <end position="206"/>
    </location>
</feature>
<feature type="compositionally biased region" description="Low complexity" evidence="1">
    <location>
        <begin position="728"/>
        <end position="737"/>
    </location>
</feature>
<evidence type="ECO:0000256" key="1">
    <source>
        <dbReference type="SAM" id="MobiDB-lite"/>
    </source>
</evidence>
<feature type="compositionally biased region" description="Pro residues" evidence="1">
    <location>
        <begin position="302"/>
        <end position="316"/>
    </location>
</feature>
<feature type="compositionally biased region" description="Low complexity" evidence="1">
    <location>
        <begin position="376"/>
        <end position="386"/>
    </location>
</feature>
<dbReference type="Proteomes" id="UP000275078">
    <property type="component" value="Unassembled WGS sequence"/>
</dbReference>
<feature type="compositionally biased region" description="Low complexity" evidence="1">
    <location>
        <begin position="551"/>
        <end position="560"/>
    </location>
</feature>
<dbReference type="InterPro" id="IPR036609">
    <property type="entry name" value="LCCL_sf"/>
</dbReference>
<evidence type="ECO:0008006" key="4">
    <source>
        <dbReference type="Google" id="ProtNLM"/>
    </source>
</evidence>
<feature type="compositionally biased region" description="Pro residues" evidence="1">
    <location>
        <begin position="387"/>
        <end position="409"/>
    </location>
</feature>
<keyword evidence="3" id="KW-1185">Reference proteome</keyword>
<feature type="compositionally biased region" description="Basic residues" evidence="1">
    <location>
        <begin position="946"/>
        <end position="967"/>
    </location>
</feature>
<gene>
    <name evidence="2" type="ORF">BJ508DRAFT_321896</name>
</gene>
<sequence length="1252" mass="142765">MDPRYHGSGRRPESPVQGPYGQHPHPHPHPHQQQQQQQQQSHQLQGPPPIHPSQSHPPPPHHLYPREYERERLQQEQEMGPSKRLRREAPPPAREAAYQPHPSQLPPHQQPPPHQSSQPHPQHPQYAPPPLSHPHPPPHHQQGPPPPHHQQQQQAPPVPQQRPLSEPQAQYMHHNQIAAPPRQEYGHPPPPDAHYRPVHEGERRPPLEPNGYRGPVPLQPHPQMQQQLPPPPPPQPSQQHTPRNELDRRSSPFIGGPGNNGPPPQSAYGTGPRSGTPDHHSHSRVSSLSNSPRVYRSNGHPPLQPQQQPPPPPPPAAHATHPHPGQQLPPHHQHSRHSSQHDRREMTMPHPQQQQQQQQQQQHSQPHQGMPPPSSPHHGPLSQRSSQPPPPLSMPPSQPGPDRYGPPPQNSRELPPISALVSRNGMSISSMIDSPSQTQPPPSSHPSMPPNQPAQGRPPAPHDYSPGKRPYTPDYPGPPRQYPDERTIKMSPMDQPRGLPLKTPTTRPSPSPFMQSSDSLYGAQQRLNSAVMGGRDQYQRPQAPSRPPSQPSSAAGSLPSILNQQPEEPRLTQRTEQYDRDRRMEMERRDLERQSLERQNLERMEREREYERREMERRAQIERQHQMDRERQREAYIKKENYRDRPEPLPQHPQNPYVQYGPPHMTHHHGHPQGLTQEQQRQQQHEQQMRLHAEQEQQQRQHQHQQQLHHQQQQQQLQLQEEQRRQHQAALQQQQRQQPPPHVVPQQPPNIHQHPHYAQHAPQPQHAQSREVQYQHAHNPMLGPGGNSLTQPSPPPPMPVGGHPMQIAPSGSYGIPQSSSSHTSNTTPTSSHPGQGFAAYTAAVPPSPFSVTNSFPAMHENDRRRVVYPEGPQVQQHDGNGRAEDALYNRIAGDRRSISERKGITASSPLSLGKRERDDLADKIGYQVEYPIPQPVGKEKPEKADKRRKAHHHHHHAVPHHHHHHHHPKEDNIPYPTEIESLPPQKRPASPHARNTVVARPVRKAPQLFIKNEKVIESAAQYPRKHLGQRLYHPPTEDGKDTVIPSYKDDPNGKENCVLTIKIPYRYLTKEYRAKIINRPPLWGSEIYTDDSDIVAALIHDFRIPTVWPEDVDEKALKLLEDPYAPQYPSMKEFKLLKDVFVDIIILPRLVQYEGKIRNGIRSKAWGTEGCSKHDGLSFMIHDVRIVEKDAAVNSIRMRKQRLNERDMIMRWGEKSLTPNGVGERGLKKLQVNSKVKMEVNTQAPTVGKVGA</sequence>
<feature type="region of interest" description="Disordered" evidence="1">
    <location>
        <begin position="1"/>
        <end position="841"/>
    </location>
</feature>
<feature type="compositionally biased region" description="Pro residues" evidence="1">
    <location>
        <begin position="46"/>
        <end position="62"/>
    </location>
</feature>
<feature type="compositionally biased region" description="Low complexity" evidence="1">
    <location>
        <begin position="700"/>
        <end position="720"/>
    </location>
</feature>
<feature type="compositionally biased region" description="Low complexity" evidence="1">
    <location>
        <begin position="115"/>
        <end position="125"/>
    </location>
</feature>
<feature type="compositionally biased region" description="Pro residues" evidence="1">
    <location>
        <begin position="103"/>
        <end position="114"/>
    </location>
</feature>
<feature type="compositionally biased region" description="Basic and acidic residues" evidence="1">
    <location>
        <begin position="567"/>
        <end position="647"/>
    </location>
</feature>
<feature type="region of interest" description="Disordered" evidence="1">
    <location>
        <begin position="1029"/>
        <end position="1049"/>
    </location>
</feature>
<feature type="compositionally biased region" description="Basic and acidic residues" evidence="1">
    <location>
        <begin position="1035"/>
        <end position="1049"/>
    </location>
</feature>
<dbReference type="AlphaFoldDB" id="A0A3N4IK59"/>
<evidence type="ECO:0000313" key="3">
    <source>
        <dbReference type="Proteomes" id="UP000275078"/>
    </source>
</evidence>
<feature type="compositionally biased region" description="Low complexity" evidence="1">
    <location>
        <begin position="317"/>
        <end position="330"/>
    </location>
</feature>
<feature type="compositionally biased region" description="Low complexity" evidence="1">
    <location>
        <begin position="800"/>
        <end position="833"/>
    </location>
</feature>
<dbReference type="EMBL" id="ML119650">
    <property type="protein sequence ID" value="RPA86229.1"/>
    <property type="molecule type" value="Genomic_DNA"/>
</dbReference>
<feature type="compositionally biased region" description="Basic and acidic residues" evidence="1">
    <location>
        <begin position="64"/>
        <end position="75"/>
    </location>
</feature>
<dbReference type="Pfam" id="PF08642">
    <property type="entry name" value="Rxt3"/>
    <property type="match status" value="1"/>
</dbReference>
<feature type="compositionally biased region" description="Low complexity" evidence="1">
    <location>
        <begin position="756"/>
        <end position="767"/>
    </location>
</feature>
<feature type="compositionally biased region" description="Basic and acidic residues" evidence="1">
    <location>
        <begin position="683"/>
        <end position="699"/>
    </location>
</feature>
<feature type="compositionally biased region" description="Low complexity" evidence="1">
    <location>
        <begin position="348"/>
        <end position="368"/>
    </location>
</feature>
<dbReference type="Gene3D" id="2.170.130.20">
    <property type="entry name" value="LCCL-like domain"/>
    <property type="match status" value="1"/>
</dbReference>
<feature type="compositionally biased region" description="Low complexity" evidence="1">
    <location>
        <begin position="31"/>
        <end position="45"/>
    </location>
</feature>
<feature type="compositionally biased region" description="Pro residues" evidence="1">
    <location>
        <begin position="438"/>
        <end position="461"/>
    </location>
</feature>
<reference evidence="2 3" key="1">
    <citation type="journal article" date="2018" name="Nat. Ecol. Evol.">
        <title>Pezizomycetes genomes reveal the molecular basis of ectomycorrhizal truffle lifestyle.</title>
        <authorList>
            <person name="Murat C."/>
            <person name="Payen T."/>
            <person name="Noel B."/>
            <person name="Kuo A."/>
            <person name="Morin E."/>
            <person name="Chen J."/>
            <person name="Kohler A."/>
            <person name="Krizsan K."/>
            <person name="Balestrini R."/>
            <person name="Da Silva C."/>
            <person name="Montanini B."/>
            <person name="Hainaut M."/>
            <person name="Levati E."/>
            <person name="Barry K.W."/>
            <person name="Belfiori B."/>
            <person name="Cichocki N."/>
            <person name="Clum A."/>
            <person name="Dockter R.B."/>
            <person name="Fauchery L."/>
            <person name="Guy J."/>
            <person name="Iotti M."/>
            <person name="Le Tacon F."/>
            <person name="Lindquist E.A."/>
            <person name="Lipzen A."/>
            <person name="Malagnac F."/>
            <person name="Mello A."/>
            <person name="Molinier V."/>
            <person name="Miyauchi S."/>
            <person name="Poulain J."/>
            <person name="Riccioni C."/>
            <person name="Rubini A."/>
            <person name="Sitrit Y."/>
            <person name="Splivallo R."/>
            <person name="Traeger S."/>
            <person name="Wang M."/>
            <person name="Zifcakova L."/>
            <person name="Wipf D."/>
            <person name="Zambonelli A."/>
            <person name="Paolocci F."/>
            <person name="Nowrousian M."/>
            <person name="Ottonello S."/>
            <person name="Baldrian P."/>
            <person name="Spatafora J.W."/>
            <person name="Henrissat B."/>
            <person name="Nagy L.G."/>
            <person name="Aury J.M."/>
            <person name="Wincker P."/>
            <person name="Grigoriev I.V."/>
            <person name="Bonfante P."/>
            <person name="Martin F.M."/>
        </authorList>
    </citation>
    <scope>NUCLEOTIDE SEQUENCE [LARGE SCALE GENOMIC DNA]</scope>
    <source>
        <strain evidence="2 3">RN42</strain>
    </source>
</reference>
<organism evidence="2 3">
    <name type="scientific">Ascobolus immersus RN42</name>
    <dbReference type="NCBI Taxonomy" id="1160509"/>
    <lineage>
        <taxon>Eukaryota</taxon>
        <taxon>Fungi</taxon>
        <taxon>Dikarya</taxon>
        <taxon>Ascomycota</taxon>
        <taxon>Pezizomycotina</taxon>
        <taxon>Pezizomycetes</taxon>
        <taxon>Pezizales</taxon>
        <taxon>Ascobolaceae</taxon>
        <taxon>Ascobolus</taxon>
    </lineage>
</organism>
<protein>
    <recommendedName>
        <fullName evidence="4">Rxt3-domain-containing protein</fullName>
    </recommendedName>
</protein>
<feature type="compositionally biased region" description="Pro residues" evidence="1">
    <location>
        <begin position="126"/>
        <end position="135"/>
    </location>
</feature>
<feature type="compositionally biased region" description="Polar residues" evidence="1">
    <location>
        <begin position="424"/>
        <end position="433"/>
    </location>
</feature>
<feature type="compositionally biased region" description="Low complexity" evidence="1">
    <location>
        <begin position="672"/>
        <end position="682"/>
    </location>
</feature>
<proteinExistence type="predicted"/>
<dbReference type="InterPro" id="IPR013951">
    <property type="entry name" value="Rxt3"/>
</dbReference>
<name>A0A3N4IK59_ASCIM</name>
<accession>A0A3N4IK59</accession>
<evidence type="ECO:0000313" key="2">
    <source>
        <dbReference type="EMBL" id="RPA86229.1"/>
    </source>
</evidence>
<feature type="region of interest" description="Disordered" evidence="1">
    <location>
        <begin position="926"/>
        <end position="995"/>
    </location>
</feature>
<dbReference type="STRING" id="1160509.A0A3N4IK59"/>
<dbReference type="OrthoDB" id="3596986at2759"/>
<feature type="compositionally biased region" description="Pro residues" evidence="1">
    <location>
        <begin position="738"/>
        <end position="748"/>
    </location>
</feature>
<feature type="compositionally biased region" description="Basic and acidic residues" evidence="1">
    <location>
        <begin position="1"/>
        <end position="13"/>
    </location>
</feature>